<feature type="region of interest" description="Disordered" evidence="1">
    <location>
        <begin position="83"/>
        <end position="111"/>
    </location>
</feature>
<accession>A0A8T4IN94</accession>
<gene>
    <name evidence="3" type="ORF">KDA82_06955</name>
</gene>
<feature type="region of interest" description="Disordered" evidence="1">
    <location>
        <begin position="265"/>
        <end position="330"/>
    </location>
</feature>
<evidence type="ECO:0000313" key="4">
    <source>
        <dbReference type="Proteomes" id="UP000675554"/>
    </source>
</evidence>
<keyword evidence="2" id="KW-0812">Transmembrane</keyword>
<dbReference type="EMBL" id="JAGSMN010000133">
    <property type="protein sequence ID" value="MBR7672762.1"/>
    <property type="molecule type" value="Genomic_DNA"/>
</dbReference>
<feature type="compositionally biased region" description="Low complexity" evidence="1">
    <location>
        <begin position="267"/>
        <end position="281"/>
    </location>
</feature>
<dbReference type="Proteomes" id="UP000675554">
    <property type="component" value="Unassembled WGS sequence"/>
</dbReference>
<organism evidence="3 4">
    <name type="scientific">Streptomyces daliensis</name>
    <dbReference type="NCBI Taxonomy" id="299421"/>
    <lineage>
        <taxon>Bacteria</taxon>
        <taxon>Bacillati</taxon>
        <taxon>Actinomycetota</taxon>
        <taxon>Actinomycetes</taxon>
        <taxon>Kitasatosporales</taxon>
        <taxon>Streptomycetaceae</taxon>
        <taxon>Streptomyces</taxon>
    </lineage>
</organism>
<keyword evidence="4" id="KW-1185">Reference proteome</keyword>
<evidence type="ECO:0000256" key="2">
    <source>
        <dbReference type="SAM" id="Phobius"/>
    </source>
</evidence>
<keyword evidence="2" id="KW-0472">Membrane</keyword>
<protein>
    <recommendedName>
        <fullName evidence="5">Transmembrane protein</fullName>
    </recommendedName>
</protein>
<proteinExistence type="predicted"/>
<evidence type="ECO:0008006" key="5">
    <source>
        <dbReference type="Google" id="ProtNLM"/>
    </source>
</evidence>
<feature type="compositionally biased region" description="Gly residues" evidence="1">
    <location>
        <begin position="99"/>
        <end position="111"/>
    </location>
</feature>
<reference evidence="3" key="1">
    <citation type="submission" date="2021-04" db="EMBL/GenBank/DDBJ databases">
        <title>Sequencing of actinobacteria type strains.</title>
        <authorList>
            <person name="Nguyen G.-S."/>
            <person name="Wentzel A."/>
        </authorList>
    </citation>
    <scope>NUCLEOTIDE SEQUENCE</scope>
    <source>
        <strain evidence="3">DSM 42095</strain>
    </source>
</reference>
<feature type="transmembrane region" description="Helical" evidence="2">
    <location>
        <begin position="174"/>
        <end position="198"/>
    </location>
</feature>
<feature type="transmembrane region" description="Helical" evidence="2">
    <location>
        <begin position="132"/>
        <end position="154"/>
    </location>
</feature>
<sequence length="330" mass="34543">MHMNSAPHLRLEDRPEFERALDEALRHAHRRPDTAAIGQRLNAEQLRTMALSAATAIAACAAVEYEHFVRLREEMRHLANLPASAAPQQRGAAKSDGGSAEGGPGRAGEAEGGVGLAGAVGEGLVETAGAGLAAMLSVLAPVLAGTAALIFLLLGYLLHMVTPEPAVAEPMRDIGLVFAVLAAAGAVVAMTALWLTALRNGSSSIRAKEEAAGPGAALADEVDRARGLWREALLERGILPFLREALADPQGSRQAPAAYVRDDLATGQSGQSGSQEPGPQQRTPRLGYSHPDFSSRTSSEAKSGEKSVRPRYTSPDFSSPDYGGPDHQPD</sequence>
<feature type="compositionally biased region" description="Polar residues" evidence="1">
    <location>
        <begin position="292"/>
        <end position="301"/>
    </location>
</feature>
<dbReference type="AlphaFoldDB" id="A0A8T4IN94"/>
<evidence type="ECO:0000313" key="3">
    <source>
        <dbReference type="EMBL" id="MBR7672762.1"/>
    </source>
</evidence>
<name>A0A8T4IN94_9ACTN</name>
<evidence type="ECO:0000256" key="1">
    <source>
        <dbReference type="SAM" id="MobiDB-lite"/>
    </source>
</evidence>
<comment type="caution">
    <text evidence="3">The sequence shown here is derived from an EMBL/GenBank/DDBJ whole genome shotgun (WGS) entry which is preliminary data.</text>
</comment>
<keyword evidence="2" id="KW-1133">Transmembrane helix</keyword>